<dbReference type="EMBL" id="DAKRPA010000063">
    <property type="protein sequence ID" value="DBA00501.1"/>
    <property type="molecule type" value="Genomic_DNA"/>
</dbReference>
<dbReference type="GO" id="GO:0004497">
    <property type="term" value="F:monooxygenase activity"/>
    <property type="evidence" value="ECO:0007669"/>
    <property type="project" value="InterPro"/>
</dbReference>
<evidence type="ECO:0000313" key="6">
    <source>
        <dbReference type="EMBL" id="DBA00501.1"/>
    </source>
</evidence>
<keyword evidence="4" id="KW-0408">Iron</keyword>
<dbReference type="GO" id="GO:0016705">
    <property type="term" value="F:oxidoreductase activity, acting on paired donors, with incorporation or reduction of molecular oxygen"/>
    <property type="evidence" value="ECO:0007669"/>
    <property type="project" value="InterPro"/>
</dbReference>
<dbReference type="Proteomes" id="UP001146120">
    <property type="component" value="Unassembled WGS sequence"/>
</dbReference>
<feature type="region of interest" description="Disordered" evidence="5">
    <location>
        <begin position="915"/>
        <end position="940"/>
    </location>
</feature>
<name>A0AAV2Z277_9STRA</name>
<evidence type="ECO:0000256" key="4">
    <source>
        <dbReference type="ARBA" id="ARBA00023004"/>
    </source>
</evidence>
<feature type="non-terminal residue" evidence="6">
    <location>
        <position position="1"/>
    </location>
</feature>
<reference evidence="6" key="2">
    <citation type="journal article" date="2023" name="Microbiol Resour">
        <title>Decontamination and Annotation of the Draft Genome Sequence of the Oomycete Lagenidium giganteum ARSEF 373.</title>
        <authorList>
            <person name="Morgan W.R."/>
            <person name="Tartar A."/>
        </authorList>
    </citation>
    <scope>NUCLEOTIDE SEQUENCE</scope>
    <source>
        <strain evidence="6">ARSEF 373</strain>
    </source>
</reference>
<protein>
    <recommendedName>
        <fullName evidence="8">Cytochrome P450</fullName>
    </recommendedName>
</protein>
<dbReference type="PANTHER" id="PTHR24296">
    <property type="entry name" value="CYTOCHROME P450"/>
    <property type="match status" value="1"/>
</dbReference>
<dbReference type="AlphaFoldDB" id="A0AAV2Z277"/>
<comment type="similarity">
    <text evidence="1">Belongs to the cytochrome P450 family.</text>
</comment>
<gene>
    <name evidence="6" type="ORF">N0F65_002744</name>
</gene>
<keyword evidence="2" id="KW-0479">Metal-binding</keyword>
<dbReference type="SUPFAM" id="SSF48264">
    <property type="entry name" value="Cytochrome P450"/>
    <property type="match status" value="3"/>
</dbReference>
<keyword evidence="3" id="KW-0560">Oxidoreductase</keyword>
<dbReference type="InterPro" id="IPR036396">
    <property type="entry name" value="Cyt_P450_sf"/>
</dbReference>
<evidence type="ECO:0008006" key="8">
    <source>
        <dbReference type="Google" id="ProtNLM"/>
    </source>
</evidence>
<evidence type="ECO:0000256" key="2">
    <source>
        <dbReference type="ARBA" id="ARBA00022723"/>
    </source>
</evidence>
<organism evidence="6 7">
    <name type="scientific">Lagenidium giganteum</name>
    <dbReference type="NCBI Taxonomy" id="4803"/>
    <lineage>
        <taxon>Eukaryota</taxon>
        <taxon>Sar</taxon>
        <taxon>Stramenopiles</taxon>
        <taxon>Oomycota</taxon>
        <taxon>Peronosporomycetes</taxon>
        <taxon>Pythiales</taxon>
        <taxon>Pythiaceae</taxon>
    </lineage>
</organism>
<dbReference type="GO" id="GO:0005506">
    <property type="term" value="F:iron ion binding"/>
    <property type="evidence" value="ECO:0007669"/>
    <property type="project" value="InterPro"/>
</dbReference>
<evidence type="ECO:0000256" key="1">
    <source>
        <dbReference type="ARBA" id="ARBA00010617"/>
    </source>
</evidence>
<dbReference type="GO" id="GO:0020037">
    <property type="term" value="F:heme binding"/>
    <property type="evidence" value="ECO:0007669"/>
    <property type="project" value="InterPro"/>
</dbReference>
<evidence type="ECO:0000256" key="3">
    <source>
        <dbReference type="ARBA" id="ARBA00023002"/>
    </source>
</evidence>
<dbReference type="Pfam" id="PF00067">
    <property type="entry name" value="p450"/>
    <property type="match status" value="3"/>
</dbReference>
<keyword evidence="7" id="KW-1185">Reference proteome</keyword>
<evidence type="ECO:0000256" key="5">
    <source>
        <dbReference type="SAM" id="MobiDB-lite"/>
    </source>
</evidence>
<accession>A0AAV2Z277</accession>
<comment type="caution">
    <text evidence="6">The sequence shown here is derived from an EMBL/GenBank/DDBJ whole genome shotgun (WGS) entry which is preliminary data.</text>
</comment>
<dbReference type="InterPro" id="IPR001128">
    <property type="entry name" value="Cyt_P450"/>
</dbReference>
<evidence type="ECO:0000313" key="7">
    <source>
        <dbReference type="Proteomes" id="UP001146120"/>
    </source>
</evidence>
<reference evidence="6" key="1">
    <citation type="submission" date="2022-11" db="EMBL/GenBank/DDBJ databases">
        <authorList>
            <person name="Morgan W.R."/>
            <person name="Tartar A."/>
        </authorList>
    </citation>
    <scope>NUCLEOTIDE SEQUENCE</scope>
    <source>
        <strain evidence="6">ARSEF 373</strain>
    </source>
</reference>
<dbReference type="Gene3D" id="1.10.630.10">
    <property type="entry name" value="Cytochrome P450"/>
    <property type="match status" value="3"/>
</dbReference>
<sequence>LVLSYGAWRLLLASPAPYRLEQEPSLTNDGQSQSRKVPLHRPASTLWLLGNTLDVTKYHKERYHDWLKEDLKKMFSSLASDIFAEIGFGIDLGSLTAFGTPGSPHPFLAAHIEVGKMLQARSQQPYWLWKLKRRLGVGIEKIGRQSLNVMHGMMNDVILKSMAKEHGPDRKDFLSVFLTQEQKMHQKLDTAVVRDMMLNMYVAGQNPPAGAMGWFIVMMNRHPAAAAKIPPYRIEQEPSSSTKDEQTHARKVPLHRPASTLWLLGNTLDVTKHHKERFHDWLTEESERAGWKPWLLSMVGDKPAIVLSTPEAFDDVLQKQPDIFEKGEVKRELMRDLLGDGIVAADGELWRLQRRRTSHLFLSPTVLPFMAEVVTRQTRKLCAVVDALMAEQRSFSLKKLLNSLTSDIFGEVGFGIDLGDLVAFGTPGTTHPFLCAVNEASKLLQARVQQPQWLWKLKRKLGVGMEKTGRQHLNVIYSIVHDVILKSMERDQASDRKDFLSVFLAQEQEKRKKLDTVVVRDMALNMFVAGQTTTTEAMAWFIVMMNCHPDVAAKIRDEIADKLPSLAEANLAGVAASDVPVPTLEDVQSLTYLEACLRESMRLNGPALNSRKAMKDTMLSDGTFRDALLLPAGLLVLSYGAWRVLFASPAPYRIEQEPSSTNDGQSHARKVPLHRPASTLWLLGNTLDVTKYHKDRYHDWLKEDLKHLFCSLTTDIFGEIGFGVDLGSLAAFGSPGATHPFLSAHVEVGKMLQARTQQPYWLWKLKRRLGVGVEKTGRRSLNVMHGIVNDVILKGMARVHGPERKDFLSVFLAQEQEKQQKLDTTVVRDMMLSIYIAGQNPPASAMGWFIVMMNRHPDVAAKIRDEIADKLPSLAQANLAGAAASDVPVPTLEDVQSLTYLEACLRESMRLNGPALNTREAKKDTVLSDGTQGRPSSPGCSSCSGRLTCIYEFF</sequence>
<proteinExistence type="inferred from homology"/>